<gene>
    <name evidence="1" type="ORF">LOK49_LG05G01324</name>
</gene>
<dbReference type="Proteomes" id="UP001060215">
    <property type="component" value="Chromosome 4"/>
</dbReference>
<proteinExistence type="predicted"/>
<keyword evidence="2" id="KW-1185">Reference proteome</keyword>
<accession>A0ACC0HKP1</accession>
<evidence type="ECO:0000313" key="1">
    <source>
        <dbReference type="EMBL" id="KAI8013579.1"/>
    </source>
</evidence>
<dbReference type="EMBL" id="CM045761">
    <property type="protein sequence ID" value="KAI8013579.1"/>
    <property type="molecule type" value="Genomic_DNA"/>
</dbReference>
<reference evidence="1 2" key="1">
    <citation type="journal article" date="2022" name="Plant J.">
        <title>Chromosome-level genome of Camellia lanceoleosa provides a valuable resource for understanding genome evolution and self-incompatibility.</title>
        <authorList>
            <person name="Gong W."/>
            <person name="Xiao S."/>
            <person name="Wang L."/>
            <person name="Liao Z."/>
            <person name="Chang Y."/>
            <person name="Mo W."/>
            <person name="Hu G."/>
            <person name="Li W."/>
            <person name="Zhao G."/>
            <person name="Zhu H."/>
            <person name="Hu X."/>
            <person name="Ji K."/>
            <person name="Xiang X."/>
            <person name="Song Q."/>
            <person name="Yuan D."/>
            <person name="Jin S."/>
            <person name="Zhang L."/>
        </authorList>
    </citation>
    <scope>NUCLEOTIDE SEQUENCE [LARGE SCALE GENOMIC DNA]</scope>
    <source>
        <strain evidence="1">SQ_2022a</strain>
    </source>
</reference>
<sequence length="43" mass="5319">MKYTEKKKKRVGADFYCFSYIRSHTTTWMLTKTKLHQYKVHHP</sequence>
<comment type="caution">
    <text evidence="1">The sequence shown here is derived from an EMBL/GenBank/DDBJ whole genome shotgun (WGS) entry which is preliminary data.</text>
</comment>
<name>A0ACC0HKP1_9ERIC</name>
<organism evidence="1 2">
    <name type="scientific">Camellia lanceoleosa</name>
    <dbReference type="NCBI Taxonomy" id="1840588"/>
    <lineage>
        <taxon>Eukaryota</taxon>
        <taxon>Viridiplantae</taxon>
        <taxon>Streptophyta</taxon>
        <taxon>Embryophyta</taxon>
        <taxon>Tracheophyta</taxon>
        <taxon>Spermatophyta</taxon>
        <taxon>Magnoliopsida</taxon>
        <taxon>eudicotyledons</taxon>
        <taxon>Gunneridae</taxon>
        <taxon>Pentapetalae</taxon>
        <taxon>asterids</taxon>
        <taxon>Ericales</taxon>
        <taxon>Theaceae</taxon>
        <taxon>Camellia</taxon>
    </lineage>
</organism>
<evidence type="ECO:0000313" key="2">
    <source>
        <dbReference type="Proteomes" id="UP001060215"/>
    </source>
</evidence>
<protein>
    <submittedName>
        <fullName evidence="1">Uncharacterized protein</fullName>
    </submittedName>
</protein>